<organism evidence="2 3">
    <name type="scientific">Insulibacter thermoxylanivorax</name>
    <dbReference type="NCBI Taxonomy" id="2749268"/>
    <lineage>
        <taxon>Bacteria</taxon>
        <taxon>Bacillati</taxon>
        <taxon>Bacillota</taxon>
        <taxon>Bacilli</taxon>
        <taxon>Bacillales</taxon>
        <taxon>Paenibacillaceae</taxon>
        <taxon>Insulibacter</taxon>
    </lineage>
</organism>
<dbReference type="AlphaFoldDB" id="A0A916QEG8"/>
<reference evidence="2" key="1">
    <citation type="submission" date="2020-08" db="EMBL/GenBank/DDBJ databases">
        <authorList>
            <person name="Uke A."/>
            <person name="Chhe C."/>
            <person name="Baramee S."/>
            <person name="Kosugi A."/>
        </authorList>
    </citation>
    <scope>NUCLEOTIDE SEQUENCE</scope>
    <source>
        <strain evidence="2">DA-C8</strain>
    </source>
</reference>
<dbReference type="RefSeq" id="WP_200967459.1">
    <property type="nucleotide sequence ID" value="NZ_BMAQ01000039.1"/>
</dbReference>
<sequence length="137" mass="15160">MHIAVLTALKEYCLAKKGARPDHPFGPQPLVIKVGSKMFALLGISNGVAFISLKCDPFLAESLRQQYPAVKPGYYLNKTHWNTIHIDGTISEEELKSMIDHSYELVYKKLTRAEKEALDAADAVPADEPTHGSADHE</sequence>
<feature type="region of interest" description="Disordered" evidence="1">
    <location>
        <begin position="118"/>
        <end position="137"/>
    </location>
</feature>
<gene>
    <name evidence="2" type="ORF">PRECH8_25530</name>
</gene>
<proteinExistence type="predicted"/>
<dbReference type="InterPro" id="IPR058532">
    <property type="entry name" value="YjbR/MT2646/Rv2570-like"/>
</dbReference>
<evidence type="ECO:0000256" key="1">
    <source>
        <dbReference type="SAM" id="MobiDB-lite"/>
    </source>
</evidence>
<evidence type="ECO:0008006" key="4">
    <source>
        <dbReference type="Google" id="ProtNLM"/>
    </source>
</evidence>
<dbReference type="InterPro" id="IPR007351">
    <property type="entry name" value="YjbR"/>
</dbReference>
<evidence type="ECO:0000313" key="2">
    <source>
        <dbReference type="EMBL" id="GFR39257.1"/>
    </source>
</evidence>
<dbReference type="PANTHER" id="PTHR35145">
    <property type="entry name" value="CYTOPLASMIC PROTEIN-RELATED"/>
    <property type="match status" value="1"/>
</dbReference>
<protein>
    <recommendedName>
        <fullName evidence="4">DNA-binding protein, MmcQ/YjbR family</fullName>
    </recommendedName>
</protein>
<reference evidence="2" key="2">
    <citation type="journal article" date="2021" name="Data Brief">
        <title>Draft genome sequence data of the facultative, thermophilic, xylanolytic bacterium Paenibacillus sp. strain DA-C8.</title>
        <authorList>
            <person name="Chhe C."/>
            <person name="Uke A."/>
            <person name="Baramee S."/>
            <person name="Ungkulpasvich U."/>
            <person name="Tachaapaikoon C."/>
            <person name="Pason P."/>
            <person name="Waeonukul R."/>
            <person name="Ratanakhanokchai K."/>
            <person name="Kosugi A."/>
        </authorList>
    </citation>
    <scope>NUCLEOTIDE SEQUENCE</scope>
    <source>
        <strain evidence="2">DA-C8</strain>
    </source>
</reference>
<dbReference type="Gene3D" id="3.90.1150.30">
    <property type="match status" value="1"/>
</dbReference>
<comment type="caution">
    <text evidence="2">The sequence shown here is derived from an EMBL/GenBank/DDBJ whole genome shotgun (WGS) entry which is preliminary data.</text>
</comment>
<keyword evidence="3" id="KW-1185">Reference proteome</keyword>
<name>A0A916QEG8_9BACL</name>
<dbReference type="PANTHER" id="PTHR35145:SF1">
    <property type="entry name" value="CYTOPLASMIC PROTEIN"/>
    <property type="match status" value="1"/>
</dbReference>
<evidence type="ECO:0000313" key="3">
    <source>
        <dbReference type="Proteomes" id="UP000654993"/>
    </source>
</evidence>
<dbReference type="SUPFAM" id="SSF142906">
    <property type="entry name" value="YjbR-like"/>
    <property type="match status" value="1"/>
</dbReference>
<dbReference type="Pfam" id="PF04237">
    <property type="entry name" value="YjbR"/>
    <property type="match status" value="1"/>
</dbReference>
<dbReference type="Proteomes" id="UP000654993">
    <property type="component" value="Unassembled WGS sequence"/>
</dbReference>
<dbReference type="EMBL" id="BMAQ01000039">
    <property type="protein sequence ID" value="GFR39257.1"/>
    <property type="molecule type" value="Genomic_DNA"/>
</dbReference>
<dbReference type="InterPro" id="IPR038056">
    <property type="entry name" value="YjbR-like_sf"/>
</dbReference>
<feature type="compositionally biased region" description="Basic and acidic residues" evidence="1">
    <location>
        <begin position="128"/>
        <end position="137"/>
    </location>
</feature>
<accession>A0A916QEG8</accession>